<dbReference type="InterPro" id="IPR001841">
    <property type="entry name" value="Znf_RING"/>
</dbReference>
<dbReference type="Pfam" id="PF13639">
    <property type="entry name" value="zf-RING_2"/>
    <property type="match status" value="1"/>
</dbReference>
<gene>
    <name evidence="4" type="ORF">CCAM_LOCUS19353</name>
</gene>
<dbReference type="GO" id="GO:0004842">
    <property type="term" value="F:ubiquitin-protein transferase activity"/>
    <property type="evidence" value="ECO:0007669"/>
    <property type="project" value="InterPro"/>
</dbReference>
<dbReference type="Proteomes" id="UP000595140">
    <property type="component" value="Unassembled WGS sequence"/>
</dbReference>
<evidence type="ECO:0000256" key="2">
    <source>
        <dbReference type="SAM" id="MobiDB-lite"/>
    </source>
</evidence>
<keyword evidence="5" id="KW-1185">Reference proteome</keyword>
<feature type="domain" description="RING-type" evidence="3">
    <location>
        <begin position="234"/>
        <end position="275"/>
    </location>
</feature>
<feature type="region of interest" description="Disordered" evidence="2">
    <location>
        <begin position="55"/>
        <end position="74"/>
    </location>
</feature>
<dbReference type="GO" id="GO:0008270">
    <property type="term" value="F:zinc ion binding"/>
    <property type="evidence" value="ECO:0007669"/>
    <property type="project" value="UniProtKB-KW"/>
</dbReference>
<dbReference type="PANTHER" id="PTHR46400:SF5">
    <property type="entry name" value="RING-TYPE DOMAIN-CONTAINING PROTEIN"/>
    <property type="match status" value="1"/>
</dbReference>
<dbReference type="GO" id="GO:0031624">
    <property type="term" value="F:ubiquitin conjugating enzyme binding"/>
    <property type="evidence" value="ECO:0007669"/>
    <property type="project" value="TreeGrafter"/>
</dbReference>
<dbReference type="PROSITE" id="PS50089">
    <property type="entry name" value="ZF_RING_2"/>
    <property type="match status" value="1"/>
</dbReference>
<dbReference type="SUPFAM" id="SSF57850">
    <property type="entry name" value="RING/U-box"/>
    <property type="match status" value="1"/>
</dbReference>
<evidence type="ECO:0000259" key="3">
    <source>
        <dbReference type="PROSITE" id="PS50089"/>
    </source>
</evidence>
<dbReference type="InterPro" id="IPR033276">
    <property type="entry name" value="BB"/>
</dbReference>
<dbReference type="OrthoDB" id="8062037at2759"/>
<dbReference type="GO" id="GO:0046621">
    <property type="term" value="P:negative regulation of organ growth"/>
    <property type="evidence" value="ECO:0007669"/>
    <property type="project" value="InterPro"/>
</dbReference>
<evidence type="ECO:0000313" key="4">
    <source>
        <dbReference type="EMBL" id="VFQ77577.1"/>
    </source>
</evidence>
<evidence type="ECO:0000313" key="5">
    <source>
        <dbReference type="Proteomes" id="UP000595140"/>
    </source>
</evidence>
<reference evidence="4 5" key="1">
    <citation type="submission" date="2018-04" db="EMBL/GenBank/DDBJ databases">
        <authorList>
            <person name="Vogel A."/>
        </authorList>
    </citation>
    <scope>NUCLEOTIDE SEQUENCE [LARGE SCALE GENOMIC DNA]</scope>
</reference>
<keyword evidence="1" id="KW-0863">Zinc-finger</keyword>
<feature type="compositionally biased region" description="Polar residues" evidence="2">
    <location>
        <begin position="56"/>
        <end position="74"/>
    </location>
</feature>
<keyword evidence="1" id="KW-0479">Metal-binding</keyword>
<protein>
    <recommendedName>
        <fullName evidence="3">RING-type domain-containing protein</fullName>
    </recommendedName>
</protein>
<feature type="region of interest" description="Disordered" evidence="2">
    <location>
        <begin position="103"/>
        <end position="153"/>
    </location>
</feature>
<dbReference type="FunFam" id="3.30.40.10:FF:000226">
    <property type="entry name" value="E3 ubiquitin ligase BIG BROTHER"/>
    <property type="match status" value="1"/>
</dbReference>
<proteinExistence type="predicted"/>
<dbReference type="EMBL" id="OOIL02001679">
    <property type="protein sequence ID" value="VFQ77577.1"/>
    <property type="molecule type" value="Genomic_DNA"/>
</dbReference>
<dbReference type="Gene3D" id="3.30.40.10">
    <property type="entry name" value="Zinc/RING finger domain, C3HC4 (zinc finger)"/>
    <property type="match status" value="1"/>
</dbReference>
<keyword evidence="1" id="KW-0862">Zinc</keyword>
<dbReference type="CDD" id="cd16454">
    <property type="entry name" value="RING-H2_PA-TM-RING"/>
    <property type="match status" value="1"/>
</dbReference>
<dbReference type="PANTHER" id="PTHR46400">
    <property type="entry name" value="RING/U-BOX SUPERFAMILY PROTEIN"/>
    <property type="match status" value="1"/>
</dbReference>
<accession>A0A484LMI5</accession>
<dbReference type="InterPro" id="IPR013083">
    <property type="entry name" value="Znf_RING/FYVE/PHD"/>
</dbReference>
<organism evidence="4 5">
    <name type="scientific">Cuscuta campestris</name>
    <dbReference type="NCBI Taxonomy" id="132261"/>
    <lineage>
        <taxon>Eukaryota</taxon>
        <taxon>Viridiplantae</taxon>
        <taxon>Streptophyta</taxon>
        <taxon>Embryophyta</taxon>
        <taxon>Tracheophyta</taxon>
        <taxon>Spermatophyta</taxon>
        <taxon>Magnoliopsida</taxon>
        <taxon>eudicotyledons</taxon>
        <taxon>Gunneridae</taxon>
        <taxon>Pentapetalae</taxon>
        <taxon>asterids</taxon>
        <taxon>lamiids</taxon>
        <taxon>Solanales</taxon>
        <taxon>Convolvulaceae</taxon>
        <taxon>Cuscuteae</taxon>
        <taxon>Cuscuta</taxon>
        <taxon>Cuscuta subgen. Grammica</taxon>
        <taxon>Cuscuta sect. Cleistogrammica</taxon>
    </lineage>
</organism>
<dbReference type="AlphaFoldDB" id="A0A484LMI5"/>
<evidence type="ECO:0000256" key="1">
    <source>
        <dbReference type="PROSITE-ProRule" id="PRU00175"/>
    </source>
</evidence>
<sequence length="281" mass="31252">MSSQEFQEHHLSGSVLPPEFTEDLIKCFPEDGGLSYEEIRIQQESLYLAFQKKGNTRNGETSQSNSLPGSVRSSSGLDVASQLALDEALARSLQMDDGFDDIYNLAAESPPPREPPPHHHPPPREPPPPPPHHRPPPREPPPHRPPPPAPARVIGTLETAGHNVIAGNMSHDVEISNATNGINPDNMSYEELQSLGDAIGHESRGLSDDMISRLPTFRYNCGFFFWKKKSDDGCVICCSEYANREKVTSLLCAHTFHFKCIVPWLRENKTCPVCKEEVRDT</sequence>
<name>A0A484LMI5_9ASTE</name>
<dbReference type="SMART" id="SM00184">
    <property type="entry name" value="RING"/>
    <property type="match status" value="1"/>
</dbReference>
<dbReference type="GO" id="GO:0016567">
    <property type="term" value="P:protein ubiquitination"/>
    <property type="evidence" value="ECO:0007669"/>
    <property type="project" value="InterPro"/>
</dbReference>